<dbReference type="InterPro" id="IPR029480">
    <property type="entry name" value="Transpos_assoc"/>
</dbReference>
<dbReference type="AlphaFoldDB" id="J3M5Q8"/>
<name>J3M5Q8_ORYBR</name>
<evidence type="ECO:0000259" key="1">
    <source>
        <dbReference type="Pfam" id="PF13963"/>
    </source>
</evidence>
<sequence length="264" mass="28249">MACTEEVAFGVNLIGDGGVSWAPLGARTTLSKEHYTSSRGDGGCAGGEVSHVVRVSLRVDDGGDGGCRVLDCGAVCAGGWGEIKGTFRLKETPAGEVAVHVHGAPAGVDVKVMDLRGFAADRTTPERHTCDRIPLTDQRCGILPRTELGLAAARHWCSISMTGQRGKPSQKKQDEPVYMCPCNDCRNEKMIPDSSDVHSHLIRRGFMENYTCGSKHGEQEEPDVDAHEEMSDQNTVNVVAAPESMFVSSPLGGDTIDFDIECLS</sequence>
<feature type="domain" description="Transposase-associated" evidence="1">
    <location>
        <begin position="171"/>
        <end position="218"/>
    </location>
</feature>
<evidence type="ECO:0000313" key="2">
    <source>
        <dbReference type="EnsemblPlants" id="OB05G19320.1"/>
    </source>
</evidence>
<accession>J3M5Q8</accession>
<dbReference type="HOGENOM" id="CLU_1055133_0_0_1"/>
<keyword evidence="3" id="KW-1185">Reference proteome</keyword>
<reference evidence="2" key="1">
    <citation type="journal article" date="2013" name="Nat. Commun.">
        <title>Whole-genome sequencing of Oryza brachyantha reveals mechanisms underlying Oryza genome evolution.</title>
        <authorList>
            <person name="Chen J."/>
            <person name="Huang Q."/>
            <person name="Gao D."/>
            <person name="Wang J."/>
            <person name="Lang Y."/>
            <person name="Liu T."/>
            <person name="Li B."/>
            <person name="Bai Z."/>
            <person name="Luis Goicoechea J."/>
            <person name="Liang C."/>
            <person name="Chen C."/>
            <person name="Zhang W."/>
            <person name="Sun S."/>
            <person name="Liao Y."/>
            <person name="Zhang X."/>
            <person name="Yang L."/>
            <person name="Song C."/>
            <person name="Wang M."/>
            <person name="Shi J."/>
            <person name="Liu G."/>
            <person name="Liu J."/>
            <person name="Zhou H."/>
            <person name="Zhou W."/>
            <person name="Yu Q."/>
            <person name="An N."/>
            <person name="Chen Y."/>
            <person name="Cai Q."/>
            <person name="Wang B."/>
            <person name="Liu B."/>
            <person name="Min J."/>
            <person name="Huang Y."/>
            <person name="Wu H."/>
            <person name="Li Z."/>
            <person name="Zhang Y."/>
            <person name="Yin Y."/>
            <person name="Song W."/>
            <person name="Jiang J."/>
            <person name="Jackson S.A."/>
            <person name="Wing R.A."/>
            <person name="Wang J."/>
            <person name="Chen M."/>
        </authorList>
    </citation>
    <scope>NUCLEOTIDE SEQUENCE [LARGE SCALE GENOMIC DNA]</scope>
    <source>
        <strain evidence="2">cv. IRGC 101232</strain>
    </source>
</reference>
<proteinExistence type="predicted"/>
<dbReference type="STRING" id="4533.J3M5Q8"/>
<dbReference type="Proteomes" id="UP000006038">
    <property type="component" value="Chromosome 5"/>
</dbReference>
<dbReference type="EnsemblPlants" id="OB05G19320.1">
    <property type="protein sequence ID" value="OB05G19320.1"/>
    <property type="gene ID" value="OB05G19320"/>
</dbReference>
<dbReference type="Pfam" id="PF13963">
    <property type="entry name" value="Transpos_assoc"/>
    <property type="match status" value="1"/>
</dbReference>
<protein>
    <recommendedName>
        <fullName evidence="1">Transposase-associated domain-containing protein</fullName>
    </recommendedName>
</protein>
<reference evidence="2" key="2">
    <citation type="submission" date="2013-04" db="UniProtKB">
        <authorList>
            <consortium name="EnsemblPlants"/>
        </authorList>
    </citation>
    <scope>IDENTIFICATION</scope>
</reference>
<dbReference type="Gramene" id="OB05G19320.1">
    <property type="protein sequence ID" value="OB05G19320.1"/>
    <property type="gene ID" value="OB05G19320"/>
</dbReference>
<evidence type="ECO:0000313" key="3">
    <source>
        <dbReference type="Proteomes" id="UP000006038"/>
    </source>
</evidence>
<organism evidence="2">
    <name type="scientific">Oryza brachyantha</name>
    <name type="common">malo sina</name>
    <dbReference type="NCBI Taxonomy" id="4533"/>
    <lineage>
        <taxon>Eukaryota</taxon>
        <taxon>Viridiplantae</taxon>
        <taxon>Streptophyta</taxon>
        <taxon>Embryophyta</taxon>
        <taxon>Tracheophyta</taxon>
        <taxon>Spermatophyta</taxon>
        <taxon>Magnoliopsida</taxon>
        <taxon>Liliopsida</taxon>
        <taxon>Poales</taxon>
        <taxon>Poaceae</taxon>
        <taxon>BOP clade</taxon>
        <taxon>Oryzoideae</taxon>
        <taxon>Oryzeae</taxon>
        <taxon>Oryzinae</taxon>
        <taxon>Oryza</taxon>
    </lineage>
</organism>